<protein>
    <recommendedName>
        <fullName evidence="12">PHD-type domain-containing protein</fullName>
    </recommendedName>
</protein>
<dbReference type="Gene3D" id="3.30.40.10">
    <property type="entry name" value="Zinc/RING finger domain, C3HC4 (zinc finger)"/>
    <property type="match status" value="1"/>
</dbReference>
<dbReference type="CDD" id="cd15505">
    <property type="entry name" value="PHD_ING"/>
    <property type="match status" value="1"/>
</dbReference>
<dbReference type="GO" id="GO:0005634">
    <property type="term" value="C:nucleus"/>
    <property type="evidence" value="ECO:0007669"/>
    <property type="project" value="UniProtKB-SubCell"/>
</dbReference>
<gene>
    <name evidence="13" type="ORF">KUCA_T00001469001</name>
</gene>
<dbReference type="InterPro" id="IPR001965">
    <property type="entry name" value="Znf_PHD"/>
</dbReference>
<dbReference type="PROSITE" id="PS01359">
    <property type="entry name" value="ZF_PHD_1"/>
    <property type="match status" value="1"/>
</dbReference>
<dbReference type="HOGENOM" id="CLU_074406_0_0_1"/>
<feature type="binding site" evidence="9">
    <location>
        <position position="230"/>
    </location>
    <ligand>
        <name>Zn(2+)</name>
        <dbReference type="ChEBI" id="CHEBI:29105"/>
        <label>1</label>
    </ligand>
</feature>
<dbReference type="Proteomes" id="UP000019384">
    <property type="component" value="Unassembled WGS sequence"/>
</dbReference>
<evidence type="ECO:0000256" key="2">
    <source>
        <dbReference type="ARBA" id="ARBA00010210"/>
    </source>
</evidence>
<dbReference type="GO" id="GO:0000785">
    <property type="term" value="C:chromatin"/>
    <property type="evidence" value="ECO:0007669"/>
    <property type="project" value="UniProtKB-ARBA"/>
</dbReference>
<feature type="binding site" evidence="9">
    <location>
        <position position="205"/>
    </location>
    <ligand>
        <name>Zn(2+)</name>
        <dbReference type="ChEBI" id="CHEBI:29105"/>
        <label>1</label>
    </ligand>
</feature>
<sequence length="261" mass="29818">MEDLTVLPTKVVTTVVNVNSFISTLDHLPCDIVRSLWLIQSLNFKIHDGKLKLGALLKQPKTPQSVSALVATKVRLQRYSLELVEESKHLKAKLQWHKNFLTNDRDTMDKLVEMRKQMLKNGRLDFEKFKSDFFRDLDQSTSFMEYFEKHFGGPVRPSRHGNSSSSTDGTLPASLGSPSAHKPKITIRLPVIPKLVKEEPTYCLCHGVSFGKMIACDNIKCETEWFHYKCVGLTQAPKGKWYCPSCAKHKKTLKKKRHKGF</sequence>
<feature type="site" description="Histone H3K4me3 binding" evidence="8">
    <location>
        <position position="202"/>
    </location>
</feature>
<evidence type="ECO:0000259" key="12">
    <source>
        <dbReference type="PROSITE" id="PS50016"/>
    </source>
</evidence>
<feature type="site" description="Histone H3K4me3 binding" evidence="8">
    <location>
        <position position="217"/>
    </location>
</feature>
<evidence type="ECO:0000256" key="7">
    <source>
        <dbReference type="ARBA" id="ARBA00023242"/>
    </source>
</evidence>
<dbReference type="InterPro" id="IPR028651">
    <property type="entry name" value="ING_fam"/>
</dbReference>
<evidence type="ECO:0000256" key="6">
    <source>
        <dbReference type="ARBA" id="ARBA00022853"/>
    </source>
</evidence>
<dbReference type="GO" id="GO:0006325">
    <property type="term" value="P:chromatin organization"/>
    <property type="evidence" value="ECO:0007669"/>
    <property type="project" value="UniProtKB-KW"/>
</dbReference>
<feature type="site" description="Histone H3K4me3 binding" evidence="8">
    <location>
        <position position="225"/>
    </location>
</feature>
<keyword evidence="4 10" id="KW-0863">Zinc-finger</keyword>
<reference evidence="13" key="2">
    <citation type="submission" date="2014-02" db="EMBL/GenBank/DDBJ databases">
        <title>Complete DNA sequence of /Kuraishia capsulata/ illustrates novel genomic features among budding yeasts (/Saccharomycotina/).</title>
        <authorList>
            <person name="Morales L."/>
            <person name="Noel B."/>
            <person name="Porcel B."/>
            <person name="Marcet-Houben M."/>
            <person name="Hullo M-F."/>
            <person name="Sacerdot C."/>
            <person name="Tekaia F."/>
            <person name="Leh-Louis V."/>
            <person name="Despons L."/>
            <person name="Khanna V."/>
            <person name="Aury J-M."/>
            <person name="Barbe V."/>
            <person name="Couloux A."/>
            <person name="Labadie K."/>
            <person name="Pelletier E."/>
            <person name="Souciet J-L."/>
            <person name="Boekhout T."/>
            <person name="Gabaldon T."/>
            <person name="Wincker P."/>
            <person name="Dujon B."/>
        </authorList>
    </citation>
    <scope>NUCLEOTIDE SEQUENCE</scope>
    <source>
        <strain evidence="13">CBS 1993</strain>
    </source>
</reference>
<comment type="similarity">
    <text evidence="2">Belongs to the ING family.</text>
</comment>
<dbReference type="PROSITE" id="PS50016">
    <property type="entry name" value="ZF_PHD_2"/>
    <property type="match status" value="1"/>
</dbReference>
<dbReference type="SUPFAM" id="SSF57903">
    <property type="entry name" value="FYVE/PHD zinc finger"/>
    <property type="match status" value="1"/>
</dbReference>
<feature type="binding site" evidence="9">
    <location>
        <position position="243"/>
    </location>
    <ligand>
        <name>Zn(2+)</name>
        <dbReference type="ChEBI" id="CHEBI:29105"/>
        <label>2</label>
    </ligand>
</feature>
<evidence type="ECO:0000313" key="14">
    <source>
        <dbReference type="Proteomes" id="UP000019384"/>
    </source>
</evidence>
<evidence type="ECO:0000313" key="13">
    <source>
        <dbReference type="EMBL" id="CDK25499.1"/>
    </source>
</evidence>
<dbReference type="SMART" id="SM00249">
    <property type="entry name" value="PHD"/>
    <property type="match status" value="1"/>
</dbReference>
<evidence type="ECO:0000256" key="10">
    <source>
        <dbReference type="PROSITE-ProRule" id="PRU00146"/>
    </source>
</evidence>
<keyword evidence="3 9" id="KW-0479">Metal-binding</keyword>
<dbReference type="RefSeq" id="XP_022457511.1">
    <property type="nucleotide sequence ID" value="XM_022603650.1"/>
</dbReference>
<comment type="subcellular location">
    <subcellularLocation>
        <location evidence="1">Nucleus</location>
    </subcellularLocation>
</comment>
<keyword evidence="6" id="KW-0156">Chromatin regulator</keyword>
<dbReference type="PANTHER" id="PTHR10333:SF42">
    <property type="entry name" value="INHIBITOR OF GROWTH PROTEIN 5"/>
    <property type="match status" value="1"/>
</dbReference>
<evidence type="ECO:0000256" key="8">
    <source>
        <dbReference type="PIRSR" id="PIRSR628651-50"/>
    </source>
</evidence>
<dbReference type="EMBL" id="HG793126">
    <property type="protein sequence ID" value="CDK25499.1"/>
    <property type="molecule type" value="Genomic_DNA"/>
</dbReference>
<evidence type="ECO:0000256" key="1">
    <source>
        <dbReference type="ARBA" id="ARBA00004123"/>
    </source>
</evidence>
<keyword evidence="7" id="KW-0539">Nucleus</keyword>
<name>W6MH30_9ASCO</name>
<feature type="region of interest" description="Disordered" evidence="11">
    <location>
        <begin position="154"/>
        <end position="179"/>
    </location>
</feature>
<proteinExistence type="inferred from homology"/>
<keyword evidence="14" id="KW-1185">Reference proteome</keyword>
<feature type="site" description="Histone H3K4me3 binding" evidence="8">
    <location>
        <position position="213"/>
    </location>
</feature>
<feature type="binding site" evidence="9">
    <location>
        <position position="227"/>
    </location>
    <ligand>
        <name>Zn(2+)</name>
        <dbReference type="ChEBI" id="CHEBI:29105"/>
        <label>1</label>
    </ligand>
</feature>
<dbReference type="OrthoDB" id="5411773at2759"/>
<feature type="domain" description="PHD-type" evidence="12">
    <location>
        <begin position="200"/>
        <end position="249"/>
    </location>
</feature>
<feature type="binding site" evidence="9">
    <location>
        <position position="221"/>
    </location>
    <ligand>
        <name>Zn(2+)</name>
        <dbReference type="ChEBI" id="CHEBI:29105"/>
        <label>2</label>
    </ligand>
</feature>
<keyword evidence="5 9" id="KW-0862">Zinc</keyword>
<dbReference type="InterPro" id="IPR019786">
    <property type="entry name" value="Zinc_finger_PHD-type_CS"/>
</dbReference>
<dbReference type="STRING" id="1382522.W6MH30"/>
<dbReference type="InterPro" id="IPR019787">
    <property type="entry name" value="Znf_PHD-finger"/>
</dbReference>
<dbReference type="InterPro" id="IPR011011">
    <property type="entry name" value="Znf_FYVE_PHD"/>
</dbReference>
<feature type="compositionally biased region" description="Polar residues" evidence="11">
    <location>
        <begin position="160"/>
        <end position="169"/>
    </location>
</feature>
<dbReference type="GeneID" id="34518899"/>
<evidence type="ECO:0000256" key="3">
    <source>
        <dbReference type="ARBA" id="ARBA00022723"/>
    </source>
</evidence>
<dbReference type="AlphaFoldDB" id="W6MH30"/>
<feature type="binding site" evidence="9">
    <location>
        <position position="246"/>
    </location>
    <ligand>
        <name>Zn(2+)</name>
        <dbReference type="ChEBI" id="CHEBI:29105"/>
        <label>2</label>
    </ligand>
</feature>
<dbReference type="PANTHER" id="PTHR10333">
    <property type="entry name" value="INHIBITOR OF GROWTH PROTEIN"/>
    <property type="match status" value="1"/>
</dbReference>
<evidence type="ECO:0000256" key="11">
    <source>
        <dbReference type="SAM" id="MobiDB-lite"/>
    </source>
</evidence>
<feature type="binding site" evidence="9">
    <location>
        <position position="203"/>
    </location>
    <ligand>
        <name>Zn(2+)</name>
        <dbReference type="ChEBI" id="CHEBI:29105"/>
        <label>1</label>
    </ligand>
</feature>
<dbReference type="InterPro" id="IPR013083">
    <property type="entry name" value="Znf_RING/FYVE/PHD"/>
</dbReference>
<evidence type="ECO:0000256" key="9">
    <source>
        <dbReference type="PIRSR" id="PIRSR628651-51"/>
    </source>
</evidence>
<organism evidence="13 14">
    <name type="scientific">Kuraishia capsulata CBS 1993</name>
    <dbReference type="NCBI Taxonomy" id="1382522"/>
    <lineage>
        <taxon>Eukaryota</taxon>
        <taxon>Fungi</taxon>
        <taxon>Dikarya</taxon>
        <taxon>Ascomycota</taxon>
        <taxon>Saccharomycotina</taxon>
        <taxon>Pichiomycetes</taxon>
        <taxon>Pichiales</taxon>
        <taxon>Pichiaceae</taxon>
        <taxon>Kuraishia</taxon>
    </lineage>
</organism>
<feature type="binding site" evidence="9">
    <location>
        <position position="216"/>
    </location>
    <ligand>
        <name>Zn(2+)</name>
        <dbReference type="ChEBI" id="CHEBI:29105"/>
        <label>2</label>
    </ligand>
</feature>
<dbReference type="GO" id="GO:0008270">
    <property type="term" value="F:zinc ion binding"/>
    <property type="evidence" value="ECO:0007669"/>
    <property type="project" value="UniProtKB-KW"/>
</dbReference>
<accession>W6MH30</accession>
<reference evidence="13" key="1">
    <citation type="submission" date="2013-12" db="EMBL/GenBank/DDBJ databases">
        <authorList>
            <person name="Genoscope - CEA"/>
        </authorList>
    </citation>
    <scope>NUCLEOTIDE SEQUENCE</scope>
    <source>
        <strain evidence="13">CBS 1993</strain>
    </source>
</reference>
<evidence type="ECO:0000256" key="5">
    <source>
        <dbReference type="ARBA" id="ARBA00022833"/>
    </source>
</evidence>
<evidence type="ECO:0000256" key="4">
    <source>
        <dbReference type="ARBA" id="ARBA00022771"/>
    </source>
</evidence>